<dbReference type="VEuPathDB" id="FungiDB:RhiirA1_531854"/>
<reference evidence="1 2" key="1">
    <citation type="submission" date="2016-04" db="EMBL/GenBank/DDBJ databases">
        <title>Genome analyses suggest a sexual origin of heterokaryosis in a supposedly ancient asexual fungus.</title>
        <authorList>
            <person name="Ropars J."/>
            <person name="Sedzielewska K."/>
            <person name="Noel J."/>
            <person name="Charron P."/>
            <person name="Farinelli L."/>
            <person name="Marton T."/>
            <person name="Kruger M."/>
            <person name="Pelin A."/>
            <person name="Brachmann A."/>
            <person name="Corradi N."/>
        </authorList>
    </citation>
    <scope>NUCLEOTIDE SEQUENCE [LARGE SCALE GENOMIC DNA]</scope>
    <source>
        <strain evidence="1 2">A5</strain>
    </source>
</reference>
<dbReference type="EMBL" id="LLXJ01001421">
    <property type="protein sequence ID" value="PKC02260.1"/>
    <property type="molecule type" value="Genomic_DNA"/>
</dbReference>
<name>A0A2N0P601_9GLOM</name>
<sequence length="204" mass="23441">MWIHYHYTGDIPGLTKLMCLTGHNSYQGCRYCNIRGIWSNHIYYPTTPPNNFENDTTYNIFALPNRTYEEWQQRLKKIHKSKVEKIDQLTREQILNNVIILETSLIPYQHGSSVAHTDFDTYVNSSDFLMLFTYPKTATLGQIMSAVGSTNTTGPIGPKLRLLLGSLGYEVKKEYTPPVKLSNIPIKNYNPLIHITKIIITIMI</sequence>
<dbReference type="VEuPathDB" id="FungiDB:RhiirFUN_005726"/>
<comment type="caution">
    <text evidence="1">The sequence shown here is derived from an EMBL/GenBank/DDBJ whole genome shotgun (WGS) entry which is preliminary data.</text>
</comment>
<accession>A0A2N0P601</accession>
<protein>
    <submittedName>
        <fullName evidence="1">Uncharacterized protein</fullName>
    </submittedName>
</protein>
<evidence type="ECO:0000313" key="2">
    <source>
        <dbReference type="Proteomes" id="UP000232722"/>
    </source>
</evidence>
<gene>
    <name evidence="1" type="ORF">RhiirA5_504147</name>
</gene>
<organism evidence="1 2">
    <name type="scientific">Rhizophagus irregularis</name>
    <dbReference type="NCBI Taxonomy" id="588596"/>
    <lineage>
        <taxon>Eukaryota</taxon>
        <taxon>Fungi</taxon>
        <taxon>Fungi incertae sedis</taxon>
        <taxon>Mucoromycota</taxon>
        <taxon>Glomeromycotina</taxon>
        <taxon>Glomeromycetes</taxon>
        <taxon>Glomerales</taxon>
        <taxon>Glomeraceae</taxon>
        <taxon>Rhizophagus</taxon>
    </lineage>
</organism>
<evidence type="ECO:0000313" key="1">
    <source>
        <dbReference type="EMBL" id="PKC02260.1"/>
    </source>
</evidence>
<dbReference type="Proteomes" id="UP000232722">
    <property type="component" value="Unassembled WGS sequence"/>
</dbReference>
<reference evidence="1 2" key="2">
    <citation type="submission" date="2017-09" db="EMBL/GenBank/DDBJ databases">
        <title>Extensive intraspecific genome diversity in a model arbuscular mycorrhizal fungus.</title>
        <authorList>
            <person name="Chen E.C."/>
            <person name="Morin E."/>
            <person name="Beaudet D."/>
            <person name="Noel J."/>
            <person name="Ndikumana S."/>
            <person name="Charron P."/>
            <person name="St-Onge C."/>
            <person name="Giorgi J."/>
            <person name="Grigoriev I.V."/>
            <person name="Roux C."/>
            <person name="Martin F.M."/>
            <person name="Corradi N."/>
        </authorList>
    </citation>
    <scope>NUCLEOTIDE SEQUENCE [LARGE SCALE GENOMIC DNA]</scope>
    <source>
        <strain evidence="1 2">A5</strain>
    </source>
</reference>
<proteinExistence type="predicted"/>
<dbReference type="AlphaFoldDB" id="A0A2N0P601"/>
<dbReference type="VEuPathDB" id="FungiDB:FUN_006008"/>